<sequence length="163" mass="18879">YEFLIGEPPQRWLSAMTLSTWHKEVSQIETEAGIYKASQYSQYGILVDESTCGENKYFVWLVEPTECEINLAHRLRTDFEITNNTFGLREELLDLKTHPNMMQDLKQSKLRLLSGDIDEENIALGLLKVRTNRKKQLVGLVQDGVKMHGEEEATKIFLNLYKI</sequence>
<evidence type="ECO:0000313" key="2">
    <source>
        <dbReference type="Proteomes" id="UP000789920"/>
    </source>
</evidence>
<gene>
    <name evidence="1" type="ORF">RPERSI_LOCUS5230</name>
</gene>
<dbReference type="Proteomes" id="UP000789920">
    <property type="component" value="Unassembled WGS sequence"/>
</dbReference>
<name>A0ACA9MCP3_9GLOM</name>
<accession>A0ACA9MCP3</accession>
<proteinExistence type="predicted"/>
<evidence type="ECO:0000313" key="1">
    <source>
        <dbReference type="EMBL" id="CAG8583071.1"/>
    </source>
</evidence>
<keyword evidence="2" id="KW-1185">Reference proteome</keyword>
<reference evidence="1" key="1">
    <citation type="submission" date="2021-06" db="EMBL/GenBank/DDBJ databases">
        <authorList>
            <person name="Kallberg Y."/>
            <person name="Tangrot J."/>
            <person name="Rosling A."/>
        </authorList>
    </citation>
    <scope>NUCLEOTIDE SEQUENCE</scope>
    <source>
        <strain evidence="1">MA461A</strain>
    </source>
</reference>
<organism evidence="1 2">
    <name type="scientific">Racocetra persica</name>
    <dbReference type="NCBI Taxonomy" id="160502"/>
    <lineage>
        <taxon>Eukaryota</taxon>
        <taxon>Fungi</taxon>
        <taxon>Fungi incertae sedis</taxon>
        <taxon>Mucoromycota</taxon>
        <taxon>Glomeromycotina</taxon>
        <taxon>Glomeromycetes</taxon>
        <taxon>Diversisporales</taxon>
        <taxon>Gigasporaceae</taxon>
        <taxon>Racocetra</taxon>
    </lineage>
</organism>
<feature type="non-terminal residue" evidence="1">
    <location>
        <position position="1"/>
    </location>
</feature>
<comment type="caution">
    <text evidence="1">The sequence shown here is derived from an EMBL/GenBank/DDBJ whole genome shotgun (WGS) entry which is preliminary data.</text>
</comment>
<protein>
    <submittedName>
        <fullName evidence="1">21262_t:CDS:1</fullName>
    </submittedName>
</protein>
<dbReference type="EMBL" id="CAJVQC010007711">
    <property type="protein sequence ID" value="CAG8583071.1"/>
    <property type="molecule type" value="Genomic_DNA"/>
</dbReference>